<feature type="domain" description="Sortilin N-terminal" evidence="2">
    <location>
        <begin position="140"/>
        <end position="267"/>
    </location>
</feature>
<keyword evidence="3" id="KW-0378">Hydrolase</keyword>
<dbReference type="InterPro" id="IPR015943">
    <property type="entry name" value="WD40/YVTN_repeat-like_dom_sf"/>
</dbReference>
<keyword evidence="1" id="KW-0677">Repeat</keyword>
<sequence>MNTLTTRLKHSSLLFVMMGILLLPGNLLAKKKTIEVTKDTLLNSKMLNGLKFRSIGPATTSGRIADFAVNPNNHSEYYVGVASGNIFKTENNGTTWKPVFDKYGAYSIGVVTIDPNNSNVVWTGTGENNHQRALGYGDGVYKTLDGGKNWKNMGLKASRQIGGIVIDPRNSDVVFVAAEGSVWGPGGDRGLYKTTDGGETWKKVLNISDNTGVNNVVIDPVNPDILYATSEQRRRHVYAKIGGGPESAIYKSTDNGEHWRKLTAGLPKVDKGGMGIAVSPVNHNIVYAIIEAAEGKSGFFRSTDRGESWVKRSDHASSGQYYNEIYCDPLDVDKVYSVETYTHYTEDGGKTWKKLGLKNRHVDDHALWIDPNDTKHFMIGGDGGMYESFDGGENYLFKCNLPVTQFYRVQVDNDLPFYNVYGGTQDNNSIGGPSRNTSKKGVTNAEWQPILGGDGFWAQIDPVDPNIVYCEYQYGNAYRYDKKSGEKISIKPRERKGELAYKWNWNAPLIISAHMHTRIYAAANKVFQSDDRGDSWKVISEDLSTGKDRDSFKVMSKYWSADAVKKHISTSQYGTIIAMAESSVAENLLYVGTDDGLIQYTDNGGEKWNKISTFPGVPEYTYVSDILPSKYDANIVYASFDNRKRDDFKPYLLKSSDKGATWTSIASNLPENGTVHTIEQDNVNPNLLFVGTEFGVFFTIDGGAKWTQLKAGIPTIAVRDLTIQQRENDLVAASFGRGFYILDDYTPLRKLSNSMLEEKAHLFPVKDALMYIQKGGKGNMGATYYTAPNPEFGATFTYYLKEVPKTAKQIRKEKEKELMKTNAYIPQPSWKQLEEEGREISPYLLFTIKDAAGNEVRKLAVKAQKGINRANWDLRFESTRPITAKKFDPTKKAKSGMLAMPGDYQVEMGMVSKENYQALAGPLPFKAKTLNNTSLPAKNRAALVSFQQKVAEMARAIQGSTQLIAAYHAKIAAMRMALLQTPALNFDLNTRIQDLESEIQAIDYLFNGLTPKASWEEIPPAQIPIAERINSIIETQWASTSDVTQTQKDQFEILKEEFPVALKRLQDAAASMQQLEADMEKEGTPWTPGRIPAYKVE</sequence>
<accession>A0A434AGN0</accession>
<evidence type="ECO:0000313" key="3">
    <source>
        <dbReference type="EMBL" id="RUT73543.1"/>
    </source>
</evidence>
<dbReference type="SUPFAM" id="SSF110296">
    <property type="entry name" value="Oligoxyloglucan reducing end-specific cellobiohydrolase"/>
    <property type="match status" value="1"/>
</dbReference>
<gene>
    <name evidence="3" type="ORF">DLK05_12605</name>
</gene>
<dbReference type="InterPro" id="IPR031778">
    <property type="entry name" value="Sortilin_N"/>
</dbReference>
<name>A0A434AGN0_9BACT</name>
<comment type="caution">
    <text evidence="3">The sequence shown here is derived from an EMBL/GenBank/DDBJ whole genome shotgun (WGS) entry which is preliminary data.</text>
</comment>
<evidence type="ECO:0000256" key="1">
    <source>
        <dbReference type="ARBA" id="ARBA00022737"/>
    </source>
</evidence>
<dbReference type="Gene3D" id="2.130.10.10">
    <property type="entry name" value="YVTN repeat-like/Quinoprotein amine dehydrogenase"/>
    <property type="match status" value="5"/>
</dbReference>
<dbReference type="CDD" id="cd22249">
    <property type="entry name" value="UDM1_RNF168_RNF169-like"/>
    <property type="match status" value="1"/>
</dbReference>
<protein>
    <submittedName>
        <fullName evidence="3">Glycosyl hydrolase</fullName>
    </submittedName>
</protein>
<dbReference type="GO" id="GO:0010411">
    <property type="term" value="P:xyloglucan metabolic process"/>
    <property type="evidence" value="ECO:0007669"/>
    <property type="project" value="TreeGrafter"/>
</dbReference>
<dbReference type="SUPFAM" id="SSF50939">
    <property type="entry name" value="Sialidases"/>
    <property type="match status" value="1"/>
</dbReference>
<dbReference type="PANTHER" id="PTHR43739">
    <property type="entry name" value="XYLOGLUCANASE (EUROFUNG)"/>
    <property type="match status" value="1"/>
</dbReference>
<evidence type="ECO:0000259" key="2">
    <source>
        <dbReference type="Pfam" id="PF15902"/>
    </source>
</evidence>
<keyword evidence="4" id="KW-1185">Reference proteome</keyword>
<proteinExistence type="predicted"/>
<dbReference type="OrthoDB" id="9757809at2"/>
<dbReference type="InterPro" id="IPR036278">
    <property type="entry name" value="Sialidase_sf"/>
</dbReference>
<organism evidence="3 4">
    <name type="scientific">Ancylomarina longa</name>
    <dbReference type="NCBI Taxonomy" id="2487017"/>
    <lineage>
        <taxon>Bacteria</taxon>
        <taxon>Pseudomonadati</taxon>
        <taxon>Bacteroidota</taxon>
        <taxon>Bacteroidia</taxon>
        <taxon>Marinilabiliales</taxon>
        <taxon>Marinifilaceae</taxon>
        <taxon>Ancylomarina</taxon>
    </lineage>
</organism>
<reference evidence="3 4" key="1">
    <citation type="submission" date="2018-11" db="EMBL/GenBank/DDBJ databases">
        <title>Parancylomarina longa gen. nov., sp. nov., isolated from sediments of southern Okinawa.</title>
        <authorList>
            <person name="Fu T."/>
        </authorList>
    </citation>
    <scope>NUCLEOTIDE SEQUENCE [LARGE SCALE GENOMIC DNA]</scope>
    <source>
        <strain evidence="3 4">T3-2 S1-C</strain>
    </source>
</reference>
<dbReference type="GO" id="GO:0016787">
    <property type="term" value="F:hydrolase activity"/>
    <property type="evidence" value="ECO:0007669"/>
    <property type="project" value="UniProtKB-KW"/>
</dbReference>
<dbReference type="Pfam" id="PF15902">
    <property type="entry name" value="Sortilin-Vps10"/>
    <property type="match status" value="1"/>
</dbReference>
<dbReference type="EMBL" id="RJJX01000019">
    <property type="protein sequence ID" value="RUT73543.1"/>
    <property type="molecule type" value="Genomic_DNA"/>
</dbReference>
<dbReference type="PANTHER" id="PTHR43739:SF5">
    <property type="entry name" value="EXO-ALPHA-SIALIDASE"/>
    <property type="match status" value="1"/>
</dbReference>
<dbReference type="Proteomes" id="UP000282985">
    <property type="component" value="Unassembled WGS sequence"/>
</dbReference>
<evidence type="ECO:0000313" key="4">
    <source>
        <dbReference type="Proteomes" id="UP000282985"/>
    </source>
</evidence>
<dbReference type="InterPro" id="IPR052025">
    <property type="entry name" value="Xyloglucanase_GH74"/>
</dbReference>
<dbReference type="RefSeq" id="WP_127344326.1">
    <property type="nucleotide sequence ID" value="NZ_RJJX01000019.1"/>
</dbReference>
<dbReference type="CDD" id="cd15482">
    <property type="entry name" value="Sialidase_non-viral"/>
    <property type="match status" value="3"/>
</dbReference>
<dbReference type="AlphaFoldDB" id="A0A434AGN0"/>